<evidence type="ECO:0000313" key="2">
    <source>
        <dbReference type="Proteomes" id="UP000823775"/>
    </source>
</evidence>
<name>A0ABS8VAL2_DATST</name>
<organism evidence="1 2">
    <name type="scientific">Datura stramonium</name>
    <name type="common">Jimsonweed</name>
    <name type="synonym">Common thornapple</name>
    <dbReference type="NCBI Taxonomy" id="4076"/>
    <lineage>
        <taxon>Eukaryota</taxon>
        <taxon>Viridiplantae</taxon>
        <taxon>Streptophyta</taxon>
        <taxon>Embryophyta</taxon>
        <taxon>Tracheophyta</taxon>
        <taxon>Spermatophyta</taxon>
        <taxon>Magnoliopsida</taxon>
        <taxon>eudicotyledons</taxon>
        <taxon>Gunneridae</taxon>
        <taxon>Pentapetalae</taxon>
        <taxon>asterids</taxon>
        <taxon>lamiids</taxon>
        <taxon>Solanales</taxon>
        <taxon>Solanaceae</taxon>
        <taxon>Solanoideae</taxon>
        <taxon>Datureae</taxon>
        <taxon>Datura</taxon>
    </lineage>
</organism>
<dbReference type="Proteomes" id="UP000823775">
    <property type="component" value="Unassembled WGS sequence"/>
</dbReference>
<sequence>MVLRDVLRATLLVCADVPHFPVSIRDGSVAQSWASDGLRATLRLNFGVASHGSVKKGNSEYPTDYD</sequence>
<dbReference type="EMBL" id="JACEIK010003764">
    <property type="protein sequence ID" value="MCD9643035.1"/>
    <property type="molecule type" value="Genomic_DNA"/>
</dbReference>
<proteinExistence type="predicted"/>
<accession>A0ABS8VAL2</accession>
<comment type="caution">
    <text evidence="1">The sequence shown here is derived from an EMBL/GenBank/DDBJ whole genome shotgun (WGS) entry which is preliminary data.</text>
</comment>
<protein>
    <submittedName>
        <fullName evidence="1">Uncharacterized protein</fullName>
    </submittedName>
</protein>
<gene>
    <name evidence="1" type="ORF">HAX54_030139</name>
</gene>
<evidence type="ECO:0000313" key="1">
    <source>
        <dbReference type="EMBL" id="MCD9643035.1"/>
    </source>
</evidence>
<keyword evidence="2" id="KW-1185">Reference proteome</keyword>
<reference evidence="1 2" key="1">
    <citation type="journal article" date="2021" name="BMC Genomics">
        <title>Datura genome reveals duplications of psychoactive alkaloid biosynthetic genes and high mutation rate following tissue culture.</title>
        <authorList>
            <person name="Rajewski A."/>
            <person name="Carter-House D."/>
            <person name="Stajich J."/>
            <person name="Litt A."/>
        </authorList>
    </citation>
    <scope>NUCLEOTIDE SEQUENCE [LARGE SCALE GENOMIC DNA]</scope>
    <source>
        <strain evidence="1">AR-01</strain>
    </source>
</reference>